<evidence type="ECO:0000313" key="2">
    <source>
        <dbReference type="EMBL" id="NYB75519.1"/>
    </source>
</evidence>
<dbReference type="Proteomes" id="UP000611629">
    <property type="component" value="Unassembled WGS sequence"/>
</dbReference>
<dbReference type="Gene3D" id="2.170.120.40">
    <property type="entry name" value="YbbR-like domain"/>
    <property type="match status" value="2"/>
</dbReference>
<name>A0A974GXE5_SEDHY</name>
<dbReference type="Gene3D" id="2.170.120.30">
    <property type="match status" value="2"/>
</dbReference>
<feature type="transmembrane region" description="Helical" evidence="1">
    <location>
        <begin position="7"/>
        <end position="27"/>
    </location>
</feature>
<protein>
    <recommendedName>
        <fullName evidence="4">YbbR domain-containing protein</fullName>
    </recommendedName>
</protein>
<keyword evidence="1" id="KW-1133">Transmembrane helix</keyword>
<sequence length="410" mass="44837">MKIKNDKIIIQITCLIVSVVLWAVIIYNTKPPMTKLINSVPVTIRNSSALENSNLILMNSDKDNFMLNVNVEGPPDLVSGLKRDDFSAYIDVLGFGEGIRSAEIYITGPSGVEILSKSPSQIVCNIEGIISKVMDVTIQYEGTQAENYYKALSLSNPSSVKITGPRSVVNAADMAVATVNIANATDNVVKTVPVRIYDGTDTEIFMSAPVENVDVIVPIYPTKYVSLTPNVTGTPEEGYQLTDVTVRPERIRIAARQDILDTINELELAELDITGASRNIIIARDILNTDGLLLLDLTTTPVVNATVDKIVDKELVFEPSEINFINVEEGYEVVLSDTQSDITVTVTGPSSIVNQLMKDDLTITVDMEGRDIGLHEVSIVCTSEKDVNNISLDQEIINVEVIESRSNDEE</sequence>
<dbReference type="InterPro" id="IPR053154">
    <property type="entry name" value="c-di-AMP_regulator"/>
</dbReference>
<dbReference type="Pfam" id="PF07949">
    <property type="entry name" value="YbbR"/>
    <property type="match status" value="3"/>
</dbReference>
<gene>
    <name evidence="2" type="ORF">HZF24_15330</name>
</gene>
<dbReference type="PANTHER" id="PTHR37804">
    <property type="entry name" value="CDAA REGULATORY PROTEIN CDAR"/>
    <property type="match status" value="1"/>
</dbReference>
<proteinExistence type="predicted"/>
<dbReference type="InterPro" id="IPR012505">
    <property type="entry name" value="YbbR"/>
</dbReference>
<dbReference type="PANTHER" id="PTHR37804:SF1">
    <property type="entry name" value="CDAA REGULATORY PROTEIN CDAR"/>
    <property type="match status" value="1"/>
</dbReference>
<dbReference type="EMBL" id="JACBNQ010000022">
    <property type="protein sequence ID" value="NYB75519.1"/>
    <property type="molecule type" value="Genomic_DNA"/>
</dbReference>
<keyword evidence="1" id="KW-0472">Membrane</keyword>
<dbReference type="AlphaFoldDB" id="A0A974GXE5"/>
<comment type="caution">
    <text evidence="2">The sequence shown here is derived from an EMBL/GenBank/DDBJ whole genome shotgun (WGS) entry which is preliminary data.</text>
</comment>
<reference evidence="2" key="1">
    <citation type="submission" date="2020-07" db="EMBL/GenBank/DDBJ databases">
        <title>Genomic analysis of a strain of Sedimentibacter Hydroxybenzoicus DSM7310.</title>
        <authorList>
            <person name="Ma S."/>
        </authorList>
    </citation>
    <scope>NUCLEOTIDE SEQUENCE</scope>
    <source>
        <strain evidence="2">DSM 7310</strain>
    </source>
</reference>
<keyword evidence="1" id="KW-0812">Transmembrane</keyword>
<evidence type="ECO:0000256" key="1">
    <source>
        <dbReference type="SAM" id="Phobius"/>
    </source>
</evidence>
<keyword evidence="3" id="KW-1185">Reference proteome</keyword>
<evidence type="ECO:0008006" key="4">
    <source>
        <dbReference type="Google" id="ProtNLM"/>
    </source>
</evidence>
<dbReference type="RefSeq" id="WP_179239224.1">
    <property type="nucleotide sequence ID" value="NZ_JACBNQ010000022.1"/>
</dbReference>
<accession>A0A974GXE5</accession>
<evidence type="ECO:0000313" key="3">
    <source>
        <dbReference type="Proteomes" id="UP000611629"/>
    </source>
</evidence>
<organism evidence="2 3">
    <name type="scientific">Sedimentibacter hydroxybenzoicus DSM 7310</name>
    <dbReference type="NCBI Taxonomy" id="1123245"/>
    <lineage>
        <taxon>Bacteria</taxon>
        <taxon>Bacillati</taxon>
        <taxon>Bacillota</taxon>
        <taxon>Tissierellia</taxon>
        <taxon>Sedimentibacter</taxon>
    </lineage>
</organism>